<comment type="caution">
    <text evidence="2">The sequence shown here is derived from an EMBL/GenBank/DDBJ whole genome shotgun (WGS) entry which is preliminary data.</text>
</comment>
<dbReference type="AlphaFoldDB" id="J9C521"/>
<reference evidence="2" key="1">
    <citation type="journal article" date="2012" name="PLoS ONE">
        <title>Gene sets for utilization of primary and secondary nutrition supplies in the distal gut of endangered iberian lynx.</title>
        <authorList>
            <person name="Alcaide M."/>
            <person name="Messina E."/>
            <person name="Richter M."/>
            <person name="Bargiela R."/>
            <person name="Peplies J."/>
            <person name="Huws S.A."/>
            <person name="Newbold C.J."/>
            <person name="Golyshin P.N."/>
            <person name="Simon M.A."/>
            <person name="Lopez G."/>
            <person name="Yakimov M.M."/>
            <person name="Ferrer M."/>
        </authorList>
    </citation>
    <scope>NUCLEOTIDE SEQUENCE</scope>
</reference>
<feature type="domain" description="PD-(D/E)XK endonuclease-like" evidence="1">
    <location>
        <begin position="17"/>
        <end position="66"/>
    </location>
</feature>
<sequence length="74" mass="8504">IVAQDFVPSQQPLMQTLIKKVPTYQKREEQLLNQAQGYAQAMKQNEFLPYHKSAACTTCAYRAICRNAAIEREE</sequence>
<evidence type="ECO:0000259" key="1">
    <source>
        <dbReference type="Pfam" id="PF12705"/>
    </source>
</evidence>
<accession>J9C521</accession>
<organism evidence="2">
    <name type="scientific">gut metagenome</name>
    <dbReference type="NCBI Taxonomy" id="749906"/>
    <lineage>
        <taxon>unclassified sequences</taxon>
        <taxon>metagenomes</taxon>
        <taxon>organismal metagenomes</taxon>
    </lineage>
</organism>
<proteinExistence type="predicted"/>
<evidence type="ECO:0000313" key="2">
    <source>
        <dbReference type="EMBL" id="EJW94915.1"/>
    </source>
</evidence>
<dbReference type="EMBL" id="AMCI01006107">
    <property type="protein sequence ID" value="EJW94915.1"/>
    <property type="molecule type" value="Genomic_DNA"/>
</dbReference>
<dbReference type="Pfam" id="PF12705">
    <property type="entry name" value="PDDEXK_1"/>
    <property type="match status" value="1"/>
</dbReference>
<gene>
    <name evidence="2" type="ORF">EVA_16977</name>
</gene>
<protein>
    <recommendedName>
        <fullName evidence="1">PD-(D/E)XK endonuclease-like domain-containing protein</fullName>
    </recommendedName>
</protein>
<name>J9C521_9ZZZZ</name>
<feature type="non-terminal residue" evidence="2">
    <location>
        <position position="1"/>
    </location>
</feature>
<dbReference type="InterPro" id="IPR038726">
    <property type="entry name" value="PDDEXK_AddAB-type"/>
</dbReference>